<evidence type="ECO:0000313" key="8">
    <source>
        <dbReference type="Proteomes" id="UP000240996"/>
    </source>
</evidence>
<gene>
    <name evidence="7" type="ORF">C8J24_3346</name>
</gene>
<dbReference type="PROSITE" id="PS50850">
    <property type="entry name" value="MFS"/>
    <property type="match status" value="1"/>
</dbReference>
<evidence type="ECO:0000256" key="5">
    <source>
        <dbReference type="SAM" id="Phobius"/>
    </source>
</evidence>
<dbReference type="Gene3D" id="1.20.1720.10">
    <property type="entry name" value="Multidrug resistance protein D"/>
    <property type="match status" value="1"/>
</dbReference>
<proteinExistence type="predicted"/>
<dbReference type="PANTHER" id="PTHR42718">
    <property type="entry name" value="MAJOR FACILITATOR SUPERFAMILY MULTIDRUG TRANSPORTER MFSC"/>
    <property type="match status" value="1"/>
</dbReference>
<dbReference type="GO" id="GO:0016020">
    <property type="term" value="C:membrane"/>
    <property type="evidence" value="ECO:0007669"/>
    <property type="project" value="UniProtKB-SubCell"/>
</dbReference>
<organism evidence="7 8">
    <name type="scientific">Sphingomonas aerolata</name>
    <dbReference type="NCBI Taxonomy" id="185951"/>
    <lineage>
        <taxon>Bacteria</taxon>
        <taxon>Pseudomonadati</taxon>
        <taxon>Pseudomonadota</taxon>
        <taxon>Alphaproteobacteria</taxon>
        <taxon>Sphingomonadales</taxon>
        <taxon>Sphingomonadaceae</taxon>
        <taxon>Sphingomonas</taxon>
    </lineage>
</organism>
<feature type="transmembrane region" description="Helical" evidence="5">
    <location>
        <begin position="113"/>
        <end position="134"/>
    </location>
</feature>
<feature type="transmembrane region" description="Helical" evidence="5">
    <location>
        <begin position="146"/>
        <end position="169"/>
    </location>
</feature>
<dbReference type="CDD" id="cd17321">
    <property type="entry name" value="MFS_MMR_MDR_like"/>
    <property type="match status" value="1"/>
</dbReference>
<name>A0A2T4YNZ0_9SPHN</name>
<keyword evidence="3 5" id="KW-1133">Transmembrane helix</keyword>
<keyword evidence="4 5" id="KW-0472">Membrane</keyword>
<feature type="domain" description="Major facilitator superfamily (MFS) profile" evidence="6">
    <location>
        <begin position="22"/>
        <end position="471"/>
    </location>
</feature>
<feature type="transmembrane region" description="Helical" evidence="5">
    <location>
        <begin position="56"/>
        <end position="76"/>
    </location>
</feature>
<dbReference type="InterPro" id="IPR020846">
    <property type="entry name" value="MFS_dom"/>
</dbReference>
<feature type="transmembrane region" description="Helical" evidence="5">
    <location>
        <begin position="213"/>
        <end position="232"/>
    </location>
</feature>
<evidence type="ECO:0000256" key="2">
    <source>
        <dbReference type="ARBA" id="ARBA00022692"/>
    </source>
</evidence>
<feature type="transmembrane region" description="Helical" evidence="5">
    <location>
        <begin position="21"/>
        <end position="44"/>
    </location>
</feature>
<dbReference type="InterPro" id="IPR036259">
    <property type="entry name" value="MFS_trans_sf"/>
</dbReference>
<feature type="transmembrane region" description="Helical" evidence="5">
    <location>
        <begin position="181"/>
        <end position="201"/>
    </location>
</feature>
<dbReference type="Pfam" id="PF07690">
    <property type="entry name" value="MFS_1"/>
    <property type="match status" value="1"/>
</dbReference>
<dbReference type="SUPFAM" id="SSF103473">
    <property type="entry name" value="MFS general substrate transporter"/>
    <property type="match status" value="1"/>
</dbReference>
<evidence type="ECO:0000256" key="1">
    <source>
        <dbReference type="ARBA" id="ARBA00004141"/>
    </source>
</evidence>
<evidence type="ECO:0000313" key="7">
    <source>
        <dbReference type="EMBL" id="PTM45126.1"/>
    </source>
</evidence>
<feature type="transmembrane region" description="Helical" evidence="5">
    <location>
        <begin position="286"/>
        <end position="310"/>
    </location>
</feature>
<accession>A0A2T4YNZ0</accession>
<feature type="transmembrane region" description="Helical" evidence="5">
    <location>
        <begin position="420"/>
        <end position="443"/>
    </location>
</feature>
<dbReference type="PANTHER" id="PTHR42718:SF39">
    <property type="entry name" value="ACTINORHODIN TRANSPORTER-RELATED"/>
    <property type="match status" value="1"/>
</dbReference>
<comment type="caution">
    <text evidence="7">The sequence shown here is derived from an EMBL/GenBank/DDBJ whole genome shotgun (WGS) entry which is preliminary data.</text>
</comment>
<feature type="transmembrane region" description="Helical" evidence="5">
    <location>
        <begin position="449"/>
        <end position="467"/>
    </location>
</feature>
<feature type="transmembrane region" description="Helical" evidence="5">
    <location>
        <begin position="238"/>
        <end position="258"/>
    </location>
</feature>
<feature type="transmembrane region" description="Helical" evidence="5">
    <location>
        <begin position="316"/>
        <end position="336"/>
    </location>
</feature>
<feature type="transmembrane region" description="Helical" evidence="5">
    <location>
        <begin position="348"/>
        <end position="369"/>
    </location>
</feature>
<dbReference type="RefSeq" id="WP_107934115.1">
    <property type="nucleotide sequence ID" value="NZ_PZZN01000003.1"/>
</dbReference>
<feature type="transmembrane region" description="Helical" evidence="5">
    <location>
        <begin position="375"/>
        <end position="399"/>
    </location>
</feature>
<protein>
    <submittedName>
        <fullName evidence="7">EmrB/QacA subfamily drug resistance transporter</fullName>
    </submittedName>
</protein>
<dbReference type="Gene3D" id="1.20.1250.20">
    <property type="entry name" value="MFS general substrate transporter like domains"/>
    <property type="match status" value="1"/>
</dbReference>
<evidence type="ECO:0000256" key="3">
    <source>
        <dbReference type="ARBA" id="ARBA00022989"/>
    </source>
</evidence>
<comment type="subcellular location">
    <subcellularLocation>
        <location evidence="1">Membrane</location>
        <topology evidence="1">Multi-pass membrane protein</topology>
    </subcellularLocation>
</comment>
<evidence type="ECO:0000256" key="4">
    <source>
        <dbReference type="ARBA" id="ARBA00023136"/>
    </source>
</evidence>
<dbReference type="PRINTS" id="PR01036">
    <property type="entry name" value="TCRTETB"/>
</dbReference>
<reference evidence="7 8" key="1">
    <citation type="submission" date="2018-04" db="EMBL/GenBank/DDBJ databases">
        <title>Genomic Encyclopedia of Type Strains, Phase III (KMG-III): the genomes of soil and plant-associated and newly described type strains.</title>
        <authorList>
            <person name="Whitman W."/>
        </authorList>
    </citation>
    <scope>NUCLEOTIDE SEQUENCE [LARGE SCALE GENOMIC DNA]</scope>
    <source>
        <strain evidence="7 8">NW12</strain>
    </source>
</reference>
<dbReference type="GO" id="GO:0022857">
    <property type="term" value="F:transmembrane transporter activity"/>
    <property type="evidence" value="ECO:0007669"/>
    <property type="project" value="InterPro"/>
</dbReference>
<keyword evidence="8" id="KW-1185">Reference proteome</keyword>
<dbReference type="EMBL" id="PZZN01000003">
    <property type="protein sequence ID" value="PTM45126.1"/>
    <property type="molecule type" value="Genomic_DNA"/>
</dbReference>
<dbReference type="Proteomes" id="UP000240996">
    <property type="component" value="Unassembled WGS sequence"/>
</dbReference>
<dbReference type="AlphaFoldDB" id="A0A2T4YNZ0"/>
<sequence>MTTVASARDQASSLAPRARTLAFATLTVAFVMDVLDSTIVNIAIPAIRADLGAGPVAVQWMVAGYSMAFAMLLVSGGRMGDVFGYRRMFIGGMLGFTLASLLCGVAPTPTALIVARLVQGATAACMGPQVLALVQLLYPPHERVGALSFFGILGGLTAVLGPVIGGALIEANVAGLGWRAIFLINLPIGAAGIVAAWYLLPKGRSPDRLRIDWAGNALVVALLFALVFPLIEARALNWPWWCFGLFATTVPLGMVLWWHLRRQTVRTGSALLDPAMFQDRSFSNGLLTSLVFAVAGGGFLLVLTLVLQVGLGLDPLSAGLLHIPFAVGVGLGISLLGRRILPRLGRSVLAFGSGAMALGVAGVTVTVATSASVPLIGVALLIAGLGMGTCAGPLSPIALARVDTRHAGAAGGALKTVQQLGNAGGAATVGTLFLVMAGGATSAPETRAALIPAAISICLLLFCVAVLSRRFPQRLFDTD</sequence>
<evidence type="ECO:0000259" key="6">
    <source>
        <dbReference type="PROSITE" id="PS50850"/>
    </source>
</evidence>
<keyword evidence="2 5" id="KW-0812">Transmembrane</keyword>
<dbReference type="InterPro" id="IPR011701">
    <property type="entry name" value="MFS"/>
</dbReference>
<feature type="transmembrane region" description="Helical" evidence="5">
    <location>
        <begin position="88"/>
        <end position="107"/>
    </location>
</feature>